<dbReference type="EMBL" id="FN649760">
    <property type="protein sequence ID" value="CBJ48905.1"/>
    <property type="molecule type" value="Genomic_DNA"/>
</dbReference>
<proteinExistence type="predicted"/>
<dbReference type="SUPFAM" id="SSF55120">
    <property type="entry name" value="Pseudouridine synthase"/>
    <property type="match status" value="2"/>
</dbReference>
<feature type="compositionally biased region" description="Polar residues" evidence="1">
    <location>
        <begin position="22"/>
        <end position="36"/>
    </location>
</feature>
<dbReference type="InParanoid" id="D7G4K2"/>
<dbReference type="InterPro" id="IPR020103">
    <property type="entry name" value="PsdUridine_synth_cat_dom_sf"/>
</dbReference>
<dbReference type="Gene3D" id="3.30.2350.10">
    <property type="entry name" value="Pseudouridine synthase"/>
    <property type="match status" value="1"/>
</dbReference>
<accession>D7G4K2</accession>
<protein>
    <submittedName>
        <fullName evidence="2">RNA pseudouridylate synthase</fullName>
    </submittedName>
</protein>
<gene>
    <name evidence="2" type="ORF">Esi_0057_0078</name>
</gene>
<dbReference type="PANTHER" id="PTHR21600">
    <property type="entry name" value="MITOCHONDRIAL RNA PSEUDOURIDINE SYNTHASE"/>
    <property type="match status" value="1"/>
</dbReference>
<dbReference type="GO" id="GO:0003723">
    <property type="term" value="F:RNA binding"/>
    <property type="evidence" value="ECO:0007669"/>
    <property type="project" value="InterPro"/>
</dbReference>
<dbReference type="Proteomes" id="UP000002630">
    <property type="component" value="Unassembled WGS sequence"/>
</dbReference>
<feature type="compositionally biased region" description="Basic and acidic residues" evidence="1">
    <location>
        <begin position="366"/>
        <end position="375"/>
    </location>
</feature>
<dbReference type="GO" id="GO:0009982">
    <property type="term" value="F:pseudouridine synthase activity"/>
    <property type="evidence" value="ECO:0007669"/>
    <property type="project" value="InterPro"/>
</dbReference>
<feature type="region of interest" description="Disordered" evidence="1">
    <location>
        <begin position="11"/>
        <end position="43"/>
    </location>
</feature>
<evidence type="ECO:0000313" key="3">
    <source>
        <dbReference type="Proteomes" id="UP000002630"/>
    </source>
</evidence>
<dbReference type="InterPro" id="IPR050188">
    <property type="entry name" value="RluA_PseudoU_synthase"/>
</dbReference>
<dbReference type="AlphaFoldDB" id="D7G4K2"/>
<evidence type="ECO:0000313" key="2">
    <source>
        <dbReference type="EMBL" id="CBJ48905.1"/>
    </source>
</evidence>
<reference evidence="2 3" key="1">
    <citation type="journal article" date="2010" name="Nature">
        <title>The Ectocarpus genome and the independent evolution of multicellularity in brown algae.</title>
        <authorList>
            <person name="Cock J.M."/>
            <person name="Sterck L."/>
            <person name="Rouze P."/>
            <person name="Scornet D."/>
            <person name="Allen A.E."/>
            <person name="Amoutzias G."/>
            <person name="Anthouard V."/>
            <person name="Artiguenave F."/>
            <person name="Aury J.M."/>
            <person name="Badger J.H."/>
            <person name="Beszteri B."/>
            <person name="Billiau K."/>
            <person name="Bonnet E."/>
            <person name="Bothwell J.H."/>
            <person name="Bowler C."/>
            <person name="Boyen C."/>
            <person name="Brownlee C."/>
            <person name="Carrano C.J."/>
            <person name="Charrier B."/>
            <person name="Cho G.Y."/>
            <person name="Coelho S.M."/>
            <person name="Collen J."/>
            <person name="Corre E."/>
            <person name="Da Silva C."/>
            <person name="Delage L."/>
            <person name="Delaroque N."/>
            <person name="Dittami S.M."/>
            <person name="Doulbeau S."/>
            <person name="Elias M."/>
            <person name="Farnham G."/>
            <person name="Gachon C.M."/>
            <person name="Gschloessl B."/>
            <person name="Heesch S."/>
            <person name="Jabbari K."/>
            <person name="Jubin C."/>
            <person name="Kawai H."/>
            <person name="Kimura K."/>
            <person name="Kloareg B."/>
            <person name="Kupper F.C."/>
            <person name="Lang D."/>
            <person name="Le Bail A."/>
            <person name="Leblanc C."/>
            <person name="Lerouge P."/>
            <person name="Lohr M."/>
            <person name="Lopez P.J."/>
            <person name="Martens C."/>
            <person name="Maumus F."/>
            <person name="Michel G."/>
            <person name="Miranda-Saavedra D."/>
            <person name="Morales J."/>
            <person name="Moreau H."/>
            <person name="Motomura T."/>
            <person name="Nagasato C."/>
            <person name="Napoli C.A."/>
            <person name="Nelson D.R."/>
            <person name="Nyvall-Collen P."/>
            <person name="Peters A.F."/>
            <person name="Pommier C."/>
            <person name="Potin P."/>
            <person name="Poulain J."/>
            <person name="Quesneville H."/>
            <person name="Read B."/>
            <person name="Rensing S.A."/>
            <person name="Ritter A."/>
            <person name="Rousvoal S."/>
            <person name="Samanta M."/>
            <person name="Samson G."/>
            <person name="Schroeder D.C."/>
            <person name="Segurens B."/>
            <person name="Strittmatter M."/>
            <person name="Tonon T."/>
            <person name="Tregear J.W."/>
            <person name="Valentin K."/>
            <person name="von Dassow P."/>
            <person name="Yamagishi T."/>
            <person name="Van de Peer Y."/>
            <person name="Wincker P."/>
        </authorList>
    </citation>
    <scope>NUCLEOTIDE SEQUENCE [LARGE SCALE GENOMIC DNA]</scope>
    <source>
        <strain evidence="3">Ec32 / CCAP1310/4</strain>
    </source>
</reference>
<sequence>MAAGVVVAGDSVGDAPFPTPEPTASTVARGDGTSSRPLPRLNAPPHDYVRHAYSPRAGPLWSSVAAFLGWTEELARGLITFGGVYYKPGGAPALAKPKRELDPDREVEIGEYLRIFPEPRRYPAFLGVDWESKIVYDCAGVMLVNKPAGVPAHATVDNFAENMLAGIRSVRPDLDLLLPHRLDIDTSGLVIVVTRNLGVQELGLARNRTKHAGRAKGAGTLRSINEIIKRPGLILRTGIDSPRDRRRKNKALRRAAKLTNGTANIKTPVYQEASMTAATAASAAAAESEALPETSQVGRAIPPTQAFATGAGGGGGAAAAETGAVENAVGAITKRYRALVQVLPGRSPLKASPIPMTHFQKVSRRAPKEFRRDRPPQPNATSNARSADTPGGGEDDEGSWIECRLLVLSASEASVSPVVTSAGFPSRTGGSIKGGIGDGGVSTGMLQEVEVQLLTGRTHQIRGQLAAEGCPIYGDYLYGPAEESVRQPGLQAGFQRDENDSRSGFVESPKMALQASHISLELEAEDGRRERHVFTLARDTCWWFDEGWGACVSDE</sequence>
<evidence type="ECO:0000256" key="1">
    <source>
        <dbReference type="SAM" id="MobiDB-lite"/>
    </source>
</evidence>
<dbReference type="OrthoDB" id="424794at2759"/>
<dbReference type="PANTHER" id="PTHR21600:SF52">
    <property type="entry name" value="PSEUDOURIDINE SYNTHASE RSUA_RLUA-LIKE DOMAIN-CONTAINING PROTEIN"/>
    <property type="match status" value="1"/>
</dbReference>
<feature type="region of interest" description="Disordered" evidence="1">
    <location>
        <begin position="361"/>
        <end position="397"/>
    </location>
</feature>
<organism evidence="2 3">
    <name type="scientific">Ectocarpus siliculosus</name>
    <name type="common">Brown alga</name>
    <name type="synonym">Conferva siliculosa</name>
    <dbReference type="NCBI Taxonomy" id="2880"/>
    <lineage>
        <taxon>Eukaryota</taxon>
        <taxon>Sar</taxon>
        <taxon>Stramenopiles</taxon>
        <taxon>Ochrophyta</taxon>
        <taxon>PX clade</taxon>
        <taxon>Phaeophyceae</taxon>
        <taxon>Ectocarpales</taxon>
        <taxon>Ectocarpaceae</taxon>
        <taxon>Ectocarpus</taxon>
    </lineage>
</organism>
<dbReference type="STRING" id="2880.D7G4K2"/>
<dbReference type="GO" id="GO:0000455">
    <property type="term" value="P:enzyme-directed rRNA pseudouridine synthesis"/>
    <property type="evidence" value="ECO:0007669"/>
    <property type="project" value="TreeGrafter"/>
</dbReference>
<keyword evidence="3" id="KW-1185">Reference proteome</keyword>
<name>D7G4K2_ECTSI</name>